<evidence type="ECO:0000313" key="3">
    <source>
        <dbReference type="Proteomes" id="UP000674938"/>
    </source>
</evidence>
<dbReference type="InterPro" id="IPR029442">
    <property type="entry name" value="GyrI-like"/>
</dbReference>
<sequence length="153" mass="16749">MNMTIEYLPAYPLAYKRAVGPYGIGNVSVMTELKAWAQAHDLFEEGVIFGIPQDNPTVTLPEDCRYDAAIVVKKEMKLDEAVQAGIFAAGHYAVFQVDHTEQGLSEAWATIYDHLAATGLSLGQGATVERYCSKLVSQHLCEICVPIVIDEGE</sequence>
<dbReference type="Gene3D" id="3.20.80.10">
    <property type="entry name" value="Regulatory factor, effector binding domain"/>
    <property type="match status" value="1"/>
</dbReference>
<dbReference type="AlphaFoldDB" id="A0A940PA92"/>
<proteinExistence type="predicted"/>
<name>A0A940PA92_9ENTE</name>
<dbReference type="InterPro" id="IPR011256">
    <property type="entry name" value="Reg_factor_effector_dom_sf"/>
</dbReference>
<dbReference type="InterPro" id="IPR050908">
    <property type="entry name" value="SmbC-like"/>
</dbReference>
<dbReference type="Proteomes" id="UP000674938">
    <property type="component" value="Unassembled WGS sequence"/>
</dbReference>
<evidence type="ECO:0000259" key="1">
    <source>
        <dbReference type="SMART" id="SM00871"/>
    </source>
</evidence>
<dbReference type="SMART" id="SM00871">
    <property type="entry name" value="AraC_E_bind"/>
    <property type="match status" value="1"/>
</dbReference>
<reference evidence="2" key="1">
    <citation type="submission" date="2020-12" db="EMBL/GenBank/DDBJ databases">
        <title>Vagococcus allomyrinae sp. nov. and Enterococcus lavae sp. nov., isolated from the larvae of Allomyrina dichotoma.</title>
        <authorList>
            <person name="Lee S.D."/>
        </authorList>
    </citation>
    <scope>NUCLEOTIDE SEQUENCE</scope>
    <source>
        <strain evidence="2">BWB3-3</strain>
    </source>
</reference>
<gene>
    <name evidence="2" type="ORF">I6N95_01765</name>
</gene>
<feature type="domain" description="AraC effector-binding" evidence="1">
    <location>
        <begin position="1"/>
        <end position="148"/>
    </location>
</feature>
<dbReference type="SUPFAM" id="SSF55136">
    <property type="entry name" value="Probable bacterial effector-binding domain"/>
    <property type="match status" value="1"/>
</dbReference>
<dbReference type="RefSeq" id="WP_209524617.1">
    <property type="nucleotide sequence ID" value="NZ_JAEEGA010000001.1"/>
</dbReference>
<dbReference type="PANTHER" id="PTHR40055">
    <property type="entry name" value="TRANSCRIPTIONAL REGULATOR YGIV-RELATED"/>
    <property type="match status" value="1"/>
</dbReference>
<comment type="caution">
    <text evidence="2">The sequence shown here is derived from an EMBL/GenBank/DDBJ whole genome shotgun (WGS) entry which is preliminary data.</text>
</comment>
<protein>
    <submittedName>
        <fullName evidence="2">GyrI-like domain-containing protein</fullName>
    </submittedName>
</protein>
<dbReference type="EMBL" id="JAEEGA010000001">
    <property type="protein sequence ID" value="MBP1039726.1"/>
    <property type="molecule type" value="Genomic_DNA"/>
</dbReference>
<organism evidence="2 3">
    <name type="scientific">Vagococcus allomyrinae</name>
    <dbReference type="NCBI Taxonomy" id="2794353"/>
    <lineage>
        <taxon>Bacteria</taxon>
        <taxon>Bacillati</taxon>
        <taxon>Bacillota</taxon>
        <taxon>Bacilli</taxon>
        <taxon>Lactobacillales</taxon>
        <taxon>Enterococcaceae</taxon>
        <taxon>Vagococcus</taxon>
    </lineage>
</organism>
<dbReference type="InterPro" id="IPR010499">
    <property type="entry name" value="AraC_E-bd"/>
</dbReference>
<accession>A0A940PA92</accession>
<evidence type="ECO:0000313" key="2">
    <source>
        <dbReference type="EMBL" id="MBP1039726.1"/>
    </source>
</evidence>
<dbReference type="Pfam" id="PF06445">
    <property type="entry name" value="GyrI-like"/>
    <property type="match status" value="1"/>
</dbReference>
<dbReference type="PANTHER" id="PTHR40055:SF1">
    <property type="entry name" value="TRANSCRIPTIONAL REGULATOR YGIV-RELATED"/>
    <property type="match status" value="1"/>
</dbReference>
<keyword evidence="3" id="KW-1185">Reference proteome</keyword>